<dbReference type="EMBL" id="PYWC01000111">
    <property type="protein sequence ID" value="PWW72262.1"/>
    <property type="molecule type" value="Genomic_DNA"/>
</dbReference>
<feature type="region of interest" description="Disordered" evidence="1">
    <location>
        <begin position="152"/>
        <end position="187"/>
    </location>
</feature>
<evidence type="ECO:0000313" key="3">
    <source>
        <dbReference type="EMBL" id="PWW72262.1"/>
    </source>
</evidence>
<dbReference type="OrthoDB" id="5358284at2759"/>
<protein>
    <recommendedName>
        <fullName evidence="2">F-box domain-containing protein</fullName>
    </recommendedName>
</protein>
<comment type="caution">
    <text evidence="3">The sequence shown here is derived from an EMBL/GenBank/DDBJ whole genome shotgun (WGS) entry which is preliminary data.</text>
</comment>
<dbReference type="InterPro" id="IPR032675">
    <property type="entry name" value="LRR_dom_sf"/>
</dbReference>
<sequence length="492" mass="54507">MELLDLPLLVLEEILSHIPYDDSRTLSRLARTSRALYHLSVPRLYHTLRVVATGGKVGNREVLRSPGWKWWGRKVVVIDGEEEGEAVVPPEGEEDCGDDHGWAEVAGVVDEMGVGRLRDFKFISRKCAPAQAALSAALSKHSLRTLKLTMHPSRSAATATATPAPAPAPAANTAVAHPPPPSPDPILTCLTPAQHLTLQKLSINHINPDNEQELISMYMTLKLLPLTSLSLKSRAFTDLDYVPLPELHPSTHLCSIKLYGFDIPPPEYCAETFFNPAYLRRLVLWECRGFDSLLSHLSKGASGGGSHDQGLEELSLYTWEDVPDIDGVIAFIATCRNLKRVLLNLSSFTESHMKALVCALERSKGSLESLTVQVREPVTTRAMYYRPEWLASLKGFTKLEGLGMNYEMKGLKLSNITPTLPLGLRALEIRLRGELLAKPKTKAKVISQTRGIGRARGLLRDVHINDGDYFEISWDLRVKHGEKVSVKESGYF</sequence>
<evidence type="ECO:0000259" key="2">
    <source>
        <dbReference type="PROSITE" id="PS50181"/>
    </source>
</evidence>
<dbReference type="Gene3D" id="3.80.10.10">
    <property type="entry name" value="Ribonuclease Inhibitor"/>
    <property type="match status" value="1"/>
</dbReference>
<gene>
    <name evidence="3" type="ORF">C7212DRAFT_360078</name>
</gene>
<dbReference type="SUPFAM" id="SSF52047">
    <property type="entry name" value="RNI-like"/>
    <property type="match status" value="1"/>
</dbReference>
<dbReference type="Pfam" id="PF00646">
    <property type="entry name" value="F-box"/>
    <property type="match status" value="1"/>
</dbReference>
<dbReference type="InterPro" id="IPR001810">
    <property type="entry name" value="F-box_dom"/>
</dbReference>
<accession>A0A317SCN5</accession>
<dbReference type="PROSITE" id="PS50181">
    <property type="entry name" value="FBOX"/>
    <property type="match status" value="1"/>
</dbReference>
<proteinExistence type="predicted"/>
<reference evidence="3 4" key="1">
    <citation type="submission" date="2018-03" db="EMBL/GenBank/DDBJ databases">
        <title>Genomes of Pezizomycetes fungi and the evolution of truffles.</title>
        <authorList>
            <person name="Murat C."/>
            <person name="Payen T."/>
            <person name="Noel B."/>
            <person name="Kuo A."/>
            <person name="Martin F.M."/>
        </authorList>
    </citation>
    <scope>NUCLEOTIDE SEQUENCE [LARGE SCALE GENOMIC DNA]</scope>
    <source>
        <strain evidence="3">091103-1</strain>
    </source>
</reference>
<organism evidence="3 4">
    <name type="scientific">Tuber magnatum</name>
    <name type="common">white Piedmont truffle</name>
    <dbReference type="NCBI Taxonomy" id="42249"/>
    <lineage>
        <taxon>Eukaryota</taxon>
        <taxon>Fungi</taxon>
        <taxon>Dikarya</taxon>
        <taxon>Ascomycota</taxon>
        <taxon>Pezizomycotina</taxon>
        <taxon>Pezizomycetes</taxon>
        <taxon>Pezizales</taxon>
        <taxon>Tuberaceae</taxon>
        <taxon>Tuber</taxon>
    </lineage>
</organism>
<feature type="compositionally biased region" description="Low complexity" evidence="1">
    <location>
        <begin position="156"/>
        <end position="176"/>
    </location>
</feature>
<keyword evidence="4" id="KW-1185">Reference proteome</keyword>
<evidence type="ECO:0000313" key="4">
    <source>
        <dbReference type="Proteomes" id="UP000246991"/>
    </source>
</evidence>
<name>A0A317SCN5_9PEZI</name>
<evidence type="ECO:0000256" key="1">
    <source>
        <dbReference type="SAM" id="MobiDB-lite"/>
    </source>
</evidence>
<dbReference type="Proteomes" id="UP000246991">
    <property type="component" value="Unassembled WGS sequence"/>
</dbReference>
<feature type="domain" description="F-box" evidence="2">
    <location>
        <begin position="1"/>
        <end position="48"/>
    </location>
</feature>
<dbReference type="AlphaFoldDB" id="A0A317SCN5"/>